<keyword evidence="3" id="KW-1185">Reference proteome</keyword>
<feature type="chain" id="PRO_5047437391" evidence="1">
    <location>
        <begin position="26"/>
        <end position="635"/>
    </location>
</feature>
<reference evidence="2 3" key="1">
    <citation type="submission" date="2021-06" db="EMBL/GenBank/DDBJ databases">
        <title>Complete genome of Haloferula helveola possessing various polysaccharide degrading enzymes.</title>
        <authorList>
            <person name="Takami H."/>
            <person name="Huang C."/>
            <person name="Hamasaki K."/>
        </authorList>
    </citation>
    <scope>NUCLEOTIDE SEQUENCE [LARGE SCALE GENOMIC DNA]</scope>
    <source>
        <strain evidence="2 3">CN-1</strain>
    </source>
</reference>
<organism evidence="2 3">
    <name type="scientific">Haloferula helveola</name>
    <dbReference type="NCBI Taxonomy" id="490095"/>
    <lineage>
        <taxon>Bacteria</taxon>
        <taxon>Pseudomonadati</taxon>
        <taxon>Verrucomicrobiota</taxon>
        <taxon>Verrucomicrobiia</taxon>
        <taxon>Verrucomicrobiales</taxon>
        <taxon>Verrucomicrobiaceae</taxon>
        <taxon>Haloferula</taxon>
    </lineage>
</organism>
<protein>
    <submittedName>
        <fullName evidence="2">Uncharacterized protein</fullName>
    </submittedName>
</protein>
<name>A0ABM7RGX2_9BACT</name>
<accession>A0ABM7RGX2</accession>
<proteinExistence type="predicted"/>
<evidence type="ECO:0000313" key="3">
    <source>
        <dbReference type="Proteomes" id="UP001374893"/>
    </source>
</evidence>
<evidence type="ECO:0000313" key="2">
    <source>
        <dbReference type="EMBL" id="BCX49068.1"/>
    </source>
</evidence>
<feature type="signal peptide" evidence="1">
    <location>
        <begin position="1"/>
        <end position="25"/>
    </location>
</feature>
<dbReference type="EMBL" id="AP024702">
    <property type="protein sequence ID" value="BCX49068.1"/>
    <property type="molecule type" value="Genomic_DNA"/>
</dbReference>
<gene>
    <name evidence="2" type="ORF">HAHE_29760</name>
</gene>
<dbReference type="RefSeq" id="WP_338685520.1">
    <property type="nucleotide sequence ID" value="NZ_AP024702.1"/>
</dbReference>
<dbReference type="Gene3D" id="2.60.120.260">
    <property type="entry name" value="Galactose-binding domain-like"/>
    <property type="match status" value="1"/>
</dbReference>
<sequence>MKTRTLLSPVTALVIAGSLSPLAHAAKQAELPLSSRGKELEEKYTEELEGLRDEVISALPELDEAKKARFLEVRSKWDGLKSVGDDTPPAEKKAHDELKEQIDSESMEIGADLLAELAPVLSSDALDAKLMRIAVLTHGTPRGLAEFAQKGVEQEKLLETFFGDEELMRQVLEAGGANGGEYGEMMEVYTAILEASERARERGTIFHRLALGMAIQMPWLNAEGSGGADGKAGIHGILFNANSGIEQVPRYLHYEKAFLDGELDPAFPDLNTWECRYVANDGYSNEDLAWFRQMLRIYRPDHITTDDYKWRYIRIVKSDVPYCSPTTDPSLGTPAQQHIALGGICGRRAYYGRFSTRAFGIPSRQSTQTAHGAMNHWTPDGWVICLGAWWSVAYCGPWGGLDFLLDSQAREFDDYQLVRRAQWIADAFAEPDTALSNSNYGKNGGFWNSLAFVKKQLMVKEAKVKALELVGGMKLGESDDLIGDEEGEDIEIPDEFKEVTVSDDGTITLPAVAAYSPRKSSDRILFLKSWDEGYQLHYSRLGQRPELFKYRIEVPVEGEYELTALAATVSPDLEVLVRINRDEPGPFAMPYTKGMWESSEPIRVKLSEGRNMISVTARTPNRGVSIKHWQLKPVK</sequence>
<dbReference type="Proteomes" id="UP001374893">
    <property type="component" value="Chromosome"/>
</dbReference>
<evidence type="ECO:0000256" key="1">
    <source>
        <dbReference type="SAM" id="SignalP"/>
    </source>
</evidence>
<keyword evidence="1" id="KW-0732">Signal</keyword>